<dbReference type="EMBL" id="VIKR01000001">
    <property type="protein sequence ID" value="TQV76890.1"/>
    <property type="molecule type" value="Genomic_DNA"/>
</dbReference>
<evidence type="ECO:0000313" key="3">
    <source>
        <dbReference type="Proteomes" id="UP000317839"/>
    </source>
</evidence>
<evidence type="ECO:0000256" key="1">
    <source>
        <dbReference type="SAM" id="SignalP"/>
    </source>
</evidence>
<feature type="chain" id="PRO_5022132117" description="MipA/OmpV family protein" evidence="1">
    <location>
        <begin position="23"/>
        <end position="267"/>
    </location>
</feature>
<organism evidence="2 3">
    <name type="scientific">Aliikangiella marina</name>
    <dbReference type="NCBI Taxonomy" id="1712262"/>
    <lineage>
        <taxon>Bacteria</taxon>
        <taxon>Pseudomonadati</taxon>
        <taxon>Pseudomonadota</taxon>
        <taxon>Gammaproteobacteria</taxon>
        <taxon>Oceanospirillales</taxon>
        <taxon>Pleioneaceae</taxon>
        <taxon>Aliikangiella</taxon>
    </lineage>
</organism>
<dbReference type="Proteomes" id="UP000317839">
    <property type="component" value="Unassembled WGS sequence"/>
</dbReference>
<name>A0A545TI33_9GAMM</name>
<dbReference type="RefSeq" id="WP_142888250.1">
    <property type="nucleotide sequence ID" value="NZ_VIKR01000001.1"/>
</dbReference>
<gene>
    <name evidence="2" type="ORF">FLL45_02755</name>
</gene>
<protein>
    <recommendedName>
        <fullName evidence="4">MipA/OmpV family protein</fullName>
    </recommendedName>
</protein>
<feature type="signal peptide" evidence="1">
    <location>
        <begin position="1"/>
        <end position="22"/>
    </location>
</feature>
<keyword evidence="1" id="KW-0732">Signal</keyword>
<evidence type="ECO:0000313" key="2">
    <source>
        <dbReference type="EMBL" id="TQV76890.1"/>
    </source>
</evidence>
<accession>A0A545TI33</accession>
<dbReference type="OrthoDB" id="5874203at2"/>
<dbReference type="AlphaFoldDB" id="A0A545TI33"/>
<reference evidence="2 3" key="1">
    <citation type="submission" date="2019-06" db="EMBL/GenBank/DDBJ databases">
        <title>Draft genome of Aliikangiella marina GYP-15.</title>
        <authorList>
            <person name="Wang G."/>
        </authorList>
    </citation>
    <scope>NUCLEOTIDE SEQUENCE [LARGE SCALE GENOMIC DNA]</scope>
    <source>
        <strain evidence="2 3">GYP-15</strain>
    </source>
</reference>
<sequence>MKIKLISTLVLASLLLSPVASSQEEEKQDAAERFKLGFKQKLRFFFEVGAQGGGDSTAPLPLFVRQTNGYVQGIDLSVVGAWQGLPSNLDPVFSDSVEAGGLYKLAFGAEIPLSGDFTLMTSLGTQFDEVYGDLLDGSGGEGSFSYSRTTVELIPFYNMGRHRVGLGAELHLSPKGRFKESAVNQFRHVSTYTFDDAEGIVLRYDYLINKNLSMGVKLTQMTYDFESVSTYYAVGGNAVVDQTLPCISNCEEIVTADSFGIHLSYRF</sequence>
<comment type="caution">
    <text evidence="2">The sequence shown here is derived from an EMBL/GenBank/DDBJ whole genome shotgun (WGS) entry which is preliminary data.</text>
</comment>
<keyword evidence="3" id="KW-1185">Reference proteome</keyword>
<proteinExistence type="predicted"/>
<evidence type="ECO:0008006" key="4">
    <source>
        <dbReference type="Google" id="ProtNLM"/>
    </source>
</evidence>